<comment type="catalytic activity">
    <reaction evidence="17">
        <text>isopentenyl diphosphate + dimethylallyl diphosphate = (2E)-geranyl diphosphate + diphosphate</text>
        <dbReference type="Rhea" id="RHEA:22408"/>
        <dbReference type="ChEBI" id="CHEBI:33019"/>
        <dbReference type="ChEBI" id="CHEBI:57623"/>
        <dbReference type="ChEBI" id="CHEBI:58057"/>
        <dbReference type="ChEBI" id="CHEBI:128769"/>
        <dbReference type="EC" id="2.5.1.1"/>
    </reaction>
</comment>
<comment type="pathway">
    <text evidence="2">Secondary metabolite biosynthesis.</text>
</comment>
<gene>
    <name evidence="21" type="ORF">N7496_009637</name>
</gene>
<evidence type="ECO:0000256" key="14">
    <source>
        <dbReference type="ARBA" id="ARBA00032873"/>
    </source>
</evidence>
<dbReference type="Pfam" id="PF00348">
    <property type="entry name" value="polyprenyl_synt"/>
    <property type="match status" value="1"/>
</dbReference>
<accession>A0A9W9V158</accession>
<dbReference type="EC" id="2.5.1.29" evidence="4"/>
<reference evidence="21" key="2">
    <citation type="journal article" date="2023" name="IMA Fungus">
        <title>Comparative genomic study of the Penicillium genus elucidates a diverse pangenome and 15 lateral gene transfer events.</title>
        <authorList>
            <person name="Petersen C."/>
            <person name="Sorensen T."/>
            <person name="Nielsen M.R."/>
            <person name="Sondergaard T.E."/>
            <person name="Sorensen J.L."/>
            <person name="Fitzpatrick D.A."/>
            <person name="Frisvad J.C."/>
            <person name="Nielsen K.L."/>
        </authorList>
    </citation>
    <scope>NUCLEOTIDE SEQUENCE</scope>
    <source>
        <strain evidence="21">IBT 29864</strain>
    </source>
</reference>
<evidence type="ECO:0000313" key="21">
    <source>
        <dbReference type="EMBL" id="KAJ5363924.1"/>
    </source>
</evidence>
<keyword evidence="20" id="KW-0812">Transmembrane</keyword>
<evidence type="ECO:0000256" key="9">
    <source>
        <dbReference type="ARBA" id="ARBA00022842"/>
    </source>
</evidence>
<evidence type="ECO:0000256" key="3">
    <source>
        <dbReference type="ARBA" id="ARBA00006706"/>
    </source>
</evidence>
<evidence type="ECO:0000256" key="12">
    <source>
        <dbReference type="ARBA" id="ARBA00032424"/>
    </source>
</evidence>
<dbReference type="GO" id="GO:0046872">
    <property type="term" value="F:metal ion binding"/>
    <property type="evidence" value="ECO:0007669"/>
    <property type="project" value="UniProtKB-KW"/>
</dbReference>
<dbReference type="Gene3D" id="3.50.50.60">
    <property type="entry name" value="FAD/NAD(P)-binding domain"/>
    <property type="match status" value="1"/>
</dbReference>
<name>A0A9W9V158_9EURO</name>
<dbReference type="InterPro" id="IPR036188">
    <property type="entry name" value="FAD/NAD-bd_sf"/>
</dbReference>
<keyword evidence="9" id="KW-0460">Magnesium</keyword>
<evidence type="ECO:0000256" key="6">
    <source>
        <dbReference type="ARBA" id="ARBA00012833"/>
    </source>
</evidence>
<evidence type="ECO:0000256" key="20">
    <source>
        <dbReference type="SAM" id="Phobius"/>
    </source>
</evidence>
<dbReference type="GeneID" id="81441730"/>
<sequence length="451" mass="51523">MTPNIGQGANMAIEDAAALSNLLGHLKISSSSPPTDSQIEKLLDQYRTIRYQRVKSIYRSSRFLVRFQARDGLFNTLLSRYYAPYAGDLPADMASKTIADGVMCDFLPHPKRSGDGWKRYRRNGQSWGWWAQAMMYILILIILYKWAGRDYLGSMIICAPLDYLRSIPGKNIRGKLILAFNEWIQLPNDKLAIVQEVINLLHTASLLIDDIQDASRLRRGHPVAHEVFGVAQTINAANYAYFLQQERLNEINDPRAFHIFTHALLDLHRGQGMDLYWRDAVVCPTEEEYIQMVIYKTGGLFRLAVELMEIQSTRTVDLSKLVELLGVIFQIRDDYMNLQSGLYAEKKGRMEDLTEGKFSYLVIHSVHAAPENTFLVDILKQRSEDDALKIRAVQYMESTGSFQYCRETLGRLAQQARTHVEELEASLGPNKGIHRILDLLHVQQPDEKPTV</sequence>
<comment type="caution">
    <text evidence="21">The sequence shown here is derived from an EMBL/GenBank/DDBJ whole genome shotgun (WGS) entry which is preliminary data.</text>
</comment>
<keyword evidence="7 19" id="KW-0808">Transferase</keyword>
<evidence type="ECO:0000256" key="2">
    <source>
        <dbReference type="ARBA" id="ARBA00005179"/>
    </source>
</evidence>
<dbReference type="InterPro" id="IPR008949">
    <property type="entry name" value="Isoprenoid_synthase_dom_sf"/>
</dbReference>
<dbReference type="EMBL" id="JAPZBS010000008">
    <property type="protein sequence ID" value="KAJ5363924.1"/>
    <property type="molecule type" value="Genomic_DNA"/>
</dbReference>
<evidence type="ECO:0000256" key="10">
    <source>
        <dbReference type="ARBA" id="ARBA00032052"/>
    </source>
</evidence>
<dbReference type="GO" id="GO:0046165">
    <property type="term" value="P:alcohol biosynthetic process"/>
    <property type="evidence" value="ECO:0007669"/>
    <property type="project" value="UniProtKB-ARBA"/>
</dbReference>
<dbReference type="AlphaFoldDB" id="A0A9W9V158"/>
<evidence type="ECO:0000256" key="1">
    <source>
        <dbReference type="ARBA" id="ARBA00001946"/>
    </source>
</evidence>
<dbReference type="GO" id="GO:0004161">
    <property type="term" value="F:dimethylallyltranstransferase activity"/>
    <property type="evidence" value="ECO:0007669"/>
    <property type="project" value="UniProtKB-EC"/>
</dbReference>
<dbReference type="GO" id="GO:0004337">
    <property type="term" value="F:(2E,6E)-farnesyl diphosphate synthase activity"/>
    <property type="evidence" value="ECO:0007669"/>
    <property type="project" value="UniProtKB-EC"/>
</dbReference>
<dbReference type="SUPFAM" id="SSF51905">
    <property type="entry name" value="FAD/NAD(P)-binding domain"/>
    <property type="match status" value="1"/>
</dbReference>
<evidence type="ECO:0000256" key="11">
    <source>
        <dbReference type="ARBA" id="ARBA00032380"/>
    </source>
</evidence>
<dbReference type="PROSITE" id="PS00723">
    <property type="entry name" value="POLYPRENYL_SYNTHASE_1"/>
    <property type="match status" value="1"/>
</dbReference>
<dbReference type="GO" id="GO:0004311">
    <property type="term" value="F:geranylgeranyl diphosphate synthase activity"/>
    <property type="evidence" value="ECO:0007669"/>
    <property type="project" value="UniProtKB-EC"/>
</dbReference>
<evidence type="ECO:0000256" key="13">
    <source>
        <dbReference type="ARBA" id="ARBA00032448"/>
    </source>
</evidence>
<dbReference type="SUPFAM" id="SSF48576">
    <property type="entry name" value="Terpenoid synthases"/>
    <property type="match status" value="1"/>
</dbReference>
<dbReference type="EC" id="2.5.1.1" evidence="6"/>
<evidence type="ECO:0000256" key="17">
    <source>
        <dbReference type="ARBA" id="ARBA00049291"/>
    </source>
</evidence>
<evidence type="ECO:0000256" key="16">
    <source>
        <dbReference type="ARBA" id="ARBA00048119"/>
    </source>
</evidence>
<dbReference type="GO" id="GO:0043386">
    <property type="term" value="P:mycotoxin biosynthetic process"/>
    <property type="evidence" value="ECO:0007669"/>
    <property type="project" value="UniProtKB-ARBA"/>
</dbReference>
<keyword evidence="22" id="KW-1185">Reference proteome</keyword>
<dbReference type="PANTHER" id="PTHR12001:SF70">
    <property type="entry name" value="PYROPHOSPHATE SYNTHETASE ATMG, PUTATIVE (AFU_ORTHOLOGUE AFUA_8G02400)-RELATED"/>
    <property type="match status" value="1"/>
</dbReference>
<organism evidence="21 22">
    <name type="scientific">Penicillium cataractarum</name>
    <dbReference type="NCBI Taxonomy" id="2100454"/>
    <lineage>
        <taxon>Eukaryota</taxon>
        <taxon>Fungi</taxon>
        <taxon>Dikarya</taxon>
        <taxon>Ascomycota</taxon>
        <taxon>Pezizomycotina</taxon>
        <taxon>Eurotiomycetes</taxon>
        <taxon>Eurotiomycetidae</taxon>
        <taxon>Eurotiales</taxon>
        <taxon>Aspergillaceae</taxon>
        <taxon>Penicillium</taxon>
    </lineage>
</organism>
<dbReference type="InterPro" id="IPR033749">
    <property type="entry name" value="Polyprenyl_synt_CS"/>
</dbReference>
<comment type="catalytic activity">
    <reaction evidence="16">
        <text>isopentenyl diphosphate + (2E,6E)-farnesyl diphosphate = (2E,6E,10E)-geranylgeranyl diphosphate + diphosphate</text>
        <dbReference type="Rhea" id="RHEA:17653"/>
        <dbReference type="ChEBI" id="CHEBI:33019"/>
        <dbReference type="ChEBI" id="CHEBI:58756"/>
        <dbReference type="ChEBI" id="CHEBI:128769"/>
        <dbReference type="ChEBI" id="CHEBI:175763"/>
        <dbReference type="EC" id="2.5.1.29"/>
    </reaction>
</comment>
<evidence type="ECO:0000256" key="4">
    <source>
        <dbReference type="ARBA" id="ARBA00012382"/>
    </source>
</evidence>
<dbReference type="Proteomes" id="UP001147782">
    <property type="component" value="Unassembled WGS sequence"/>
</dbReference>
<dbReference type="Gene3D" id="1.10.600.10">
    <property type="entry name" value="Farnesyl Diphosphate Synthase"/>
    <property type="match status" value="1"/>
</dbReference>
<evidence type="ECO:0000256" key="7">
    <source>
        <dbReference type="ARBA" id="ARBA00022679"/>
    </source>
</evidence>
<dbReference type="GO" id="GO:0008299">
    <property type="term" value="P:isoprenoid biosynthetic process"/>
    <property type="evidence" value="ECO:0007669"/>
    <property type="project" value="InterPro"/>
</dbReference>
<dbReference type="SFLD" id="SFLDS00005">
    <property type="entry name" value="Isoprenoid_Synthase_Type_I"/>
    <property type="match status" value="1"/>
</dbReference>
<dbReference type="InterPro" id="IPR000092">
    <property type="entry name" value="Polyprenyl_synt"/>
</dbReference>
<proteinExistence type="inferred from homology"/>
<keyword evidence="20" id="KW-1133">Transmembrane helix</keyword>
<comment type="cofactor">
    <cofactor evidence="1">
        <name>Mg(2+)</name>
        <dbReference type="ChEBI" id="CHEBI:18420"/>
    </cofactor>
</comment>
<keyword evidence="8" id="KW-0479">Metal-binding</keyword>
<dbReference type="EC" id="2.5.1.10" evidence="5"/>
<feature type="transmembrane region" description="Helical" evidence="20">
    <location>
        <begin position="127"/>
        <end position="147"/>
    </location>
</feature>
<dbReference type="CDD" id="cd00685">
    <property type="entry name" value="Trans_IPPS_HT"/>
    <property type="match status" value="1"/>
</dbReference>
<reference evidence="21" key="1">
    <citation type="submission" date="2022-11" db="EMBL/GenBank/DDBJ databases">
        <authorList>
            <person name="Petersen C."/>
        </authorList>
    </citation>
    <scope>NUCLEOTIDE SEQUENCE</scope>
    <source>
        <strain evidence="21">IBT 29864</strain>
    </source>
</reference>
<dbReference type="RefSeq" id="XP_056551551.1">
    <property type="nucleotide sequence ID" value="XM_056702551.1"/>
</dbReference>
<comment type="similarity">
    <text evidence="3 19">Belongs to the FPP/GGPP synthase family.</text>
</comment>
<evidence type="ECO:0000256" key="5">
    <source>
        <dbReference type="ARBA" id="ARBA00012439"/>
    </source>
</evidence>
<protein>
    <recommendedName>
        <fullName evidence="14">(2E,6E)-farnesyl diphosphate synthase</fullName>
        <ecNumber evidence="6">2.5.1.1</ecNumber>
        <ecNumber evidence="5">2.5.1.10</ecNumber>
        <ecNumber evidence="4">2.5.1.29</ecNumber>
    </recommendedName>
    <alternativeName>
        <fullName evidence="13">Dimethylallyltranstransferase</fullName>
    </alternativeName>
    <alternativeName>
        <fullName evidence="12">Farnesyl diphosphate synthase</fullName>
    </alternativeName>
    <alternativeName>
        <fullName evidence="10">Farnesyltranstransferase</fullName>
    </alternativeName>
    <alternativeName>
        <fullName evidence="15">Geranylgeranyl diphosphate synthase</fullName>
    </alternativeName>
    <alternativeName>
        <fullName evidence="11">Geranyltranstransferase</fullName>
    </alternativeName>
</protein>
<evidence type="ECO:0000256" key="18">
    <source>
        <dbReference type="ARBA" id="ARBA00049399"/>
    </source>
</evidence>
<keyword evidence="20" id="KW-0472">Membrane</keyword>
<dbReference type="PANTHER" id="PTHR12001">
    <property type="entry name" value="GERANYLGERANYL PYROPHOSPHATE SYNTHASE"/>
    <property type="match status" value="1"/>
</dbReference>
<dbReference type="OrthoDB" id="10029326at2759"/>
<evidence type="ECO:0000256" key="19">
    <source>
        <dbReference type="RuleBase" id="RU004466"/>
    </source>
</evidence>
<evidence type="ECO:0000313" key="22">
    <source>
        <dbReference type="Proteomes" id="UP001147782"/>
    </source>
</evidence>
<evidence type="ECO:0000256" key="8">
    <source>
        <dbReference type="ARBA" id="ARBA00022723"/>
    </source>
</evidence>
<dbReference type="PROSITE" id="PS00444">
    <property type="entry name" value="POLYPRENYL_SYNTHASE_2"/>
    <property type="match status" value="1"/>
</dbReference>
<comment type="catalytic activity">
    <reaction evidence="18">
        <text>isopentenyl diphosphate + (2E)-geranyl diphosphate = (2E,6E)-farnesyl diphosphate + diphosphate</text>
        <dbReference type="Rhea" id="RHEA:19361"/>
        <dbReference type="ChEBI" id="CHEBI:33019"/>
        <dbReference type="ChEBI" id="CHEBI:58057"/>
        <dbReference type="ChEBI" id="CHEBI:128769"/>
        <dbReference type="ChEBI" id="CHEBI:175763"/>
        <dbReference type="EC" id="2.5.1.10"/>
    </reaction>
</comment>
<evidence type="ECO:0000256" key="15">
    <source>
        <dbReference type="ARBA" id="ARBA00033096"/>
    </source>
</evidence>